<keyword evidence="2" id="KW-0813">Transport</keyword>
<keyword evidence="5" id="KW-0406">Ion transport</keyword>
<feature type="compositionally biased region" description="Low complexity" evidence="7">
    <location>
        <begin position="122"/>
        <end position="132"/>
    </location>
</feature>
<dbReference type="GO" id="GO:0015677">
    <property type="term" value="P:copper ion import"/>
    <property type="evidence" value="ECO:0007669"/>
    <property type="project" value="TreeGrafter"/>
</dbReference>
<evidence type="ECO:0000256" key="5">
    <source>
        <dbReference type="ARBA" id="ARBA00023065"/>
    </source>
</evidence>
<evidence type="ECO:0000313" key="11">
    <source>
        <dbReference type="Proteomes" id="UP000078559"/>
    </source>
</evidence>
<dbReference type="GO" id="GO:0000293">
    <property type="term" value="F:ferric-chelate reductase activity"/>
    <property type="evidence" value="ECO:0007669"/>
    <property type="project" value="TreeGrafter"/>
</dbReference>
<evidence type="ECO:0000313" key="10">
    <source>
        <dbReference type="EMBL" id="KUI70111.1"/>
    </source>
</evidence>
<evidence type="ECO:0000256" key="8">
    <source>
        <dbReference type="SAM" id="Phobius"/>
    </source>
</evidence>
<evidence type="ECO:0000256" key="2">
    <source>
        <dbReference type="ARBA" id="ARBA00022448"/>
    </source>
</evidence>
<feature type="transmembrane region" description="Helical" evidence="8">
    <location>
        <begin position="191"/>
        <end position="211"/>
    </location>
</feature>
<dbReference type="SMR" id="A0A194W0S0"/>
<feature type="transmembrane region" description="Helical" evidence="8">
    <location>
        <begin position="70"/>
        <end position="88"/>
    </location>
</feature>
<dbReference type="PANTHER" id="PTHR32361">
    <property type="entry name" value="FERRIC/CUPRIC REDUCTASE TRANSMEMBRANE COMPONENT"/>
    <property type="match status" value="1"/>
</dbReference>
<keyword evidence="4 8" id="KW-1133">Transmembrane helix</keyword>
<keyword evidence="6 8" id="KW-0472">Membrane</keyword>
<accession>A0A194W0S0</accession>
<comment type="subcellular location">
    <subcellularLocation>
        <location evidence="1">Membrane</location>
        <topology evidence="1">Multi-pass membrane protein</topology>
    </subcellularLocation>
</comment>
<proteinExistence type="predicted"/>
<dbReference type="InterPro" id="IPR017927">
    <property type="entry name" value="FAD-bd_FR_type"/>
</dbReference>
<evidence type="ECO:0000256" key="7">
    <source>
        <dbReference type="SAM" id="MobiDB-lite"/>
    </source>
</evidence>
<name>A0A194W0S0_CYTMA</name>
<gene>
    <name evidence="10" type="ORF">VM1G_06532</name>
</gene>
<evidence type="ECO:0000256" key="6">
    <source>
        <dbReference type="ARBA" id="ARBA00023136"/>
    </source>
</evidence>
<feature type="transmembrane region" description="Helical" evidence="8">
    <location>
        <begin position="337"/>
        <end position="357"/>
    </location>
</feature>
<evidence type="ECO:0000256" key="3">
    <source>
        <dbReference type="ARBA" id="ARBA00022692"/>
    </source>
</evidence>
<sequence length="681" mass="77079">MANHDLQGQPPERWIAEAFRESARLGRLVESLDAYHIARREDVFEIPPEQMEYLRELIRVLLDGRDIVAAYNYVMLALLALFTALHLWEKRRCRKQWQQKRKQDARRICAHPDTQTGSNDDSSLSSSSSSSSCRITTPSGAVKDVQLDLEGLPLLGQHKTTKSPGSFTRARRRASYWLGYQPRPLPIVNRVLPSNAVSLFIIFWLGINIFFHVYQVRLLELEYFFCFADRAGYVFIVNLPLLYLLAAKNQPLRLLTGRSYESLNIFHRRVGEFMCFEGVVHFIGMLIWQFTLEPDWLTGDMDAWAYFTHPLVVEGIGTFLSYELLYFTSLGSFRQRWYELFLASHVTLQILALIFLYLHFHTARPYVLASLVIFVVDRAIWRLGLKSTTITGDLTVLPDGETFMLSANWDKPTSRSSWFPWPRHNIRHGWKPTDHVFLTVPALGRTHALQAHPFTIASAAPSAHRTIRGDDGQDPTHCWLSLLIRAHRGFTADLLNYAHHHQHVPVRLDGPYGSTHALDMLRAADTAILVAGGSGIAVTFPLVWALLMDDHVEGSHDDDVDDDHDITKMGICRRGKMTSRKVHMLWVIHSDEHRAWVPQEMLDELVAAGLDLIIPPPTTVSGRPDVVGTVDGWIEEASACGGQAAVVVSGPDGLNRMVRNTCTQAIGRGADVHTVVEKFGW</sequence>
<evidence type="ECO:0000256" key="1">
    <source>
        <dbReference type="ARBA" id="ARBA00004141"/>
    </source>
</evidence>
<dbReference type="SFLD" id="SFLDS00052">
    <property type="entry name" value="Ferric_Reductase_Domain"/>
    <property type="match status" value="1"/>
</dbReference>
<dbReference type="GO" id="GO:0006879">
    <property type="term" value="P:intracellular iron ion homeostasis"/>
    <property type="evidence" value="ECO:0007669"/>
    <property type="project" value="TreeGrafter"/>
</dbReference>
<dbReference type="Gene3D" id="3.40.50.80">
    <property type="entry name" value="Nucleotide-binding domain of ferredoxin-NADP reductase (FNR) module"/>
    <property type="match status" value="1"/>
</dbReference>
<dbReference type="CDD" id="cd06186">
    <property type="entry name" value="NOX_Duox_like_FAD_NADP"/>
    <property type="match status" value="1"/>
</dbReference>
<evidence type="ECO:0000259" key="9">
    <source>
        <dbReference type="PROSITE" id="PS51384"/>
    </source>
</evidence>
<dbReference type="InterPro" id="IPR051410">
    <property type="entry name" value="Ferric/Cupric_Reductase"/>
</dbReference>
<keyword evidence="11" id="KW-1185">Reference proteome</keyword>
<dbReference type="InterPro" id="IPR013112">
    <property type="entry name" value="FAD-bd_8"/>
</dbReference>
<dbReference type="GO" id="GO:0005886">
    <property type="term" value="C:plasma membrane"/>
    <property type="evidence" value="ECO:0007669"/>
    <property type="project" value="TreeGrafter"/>
</dbReference>
<keyword evidence="3 8" id="KW-0812">Transmembrane</keyword>
<dbReference type="InterPro" id="IPR013130">
    <property type="entry name" value="Fe3_Rdtase_TM_dom"/>
</dbReference>
<dbReference type="Proteomes" id="UP000078559">
    <property type="component" value="Chromosome 6"/>
</dbReference>
<dbReference type="SUPFAM" id="SSF52343">
    <property type="entry name" value="Ferredoxin reductase-like, C-terminal NADP-linked domain"/>
    <property type="match status" value="1"/>
</dbReference>
<evidence type="ECO:0000256" key="4">
    <source>
        <dbReference type="ARBA" id="ARBA00022989"/>
    </source>
</evidence>
<reference evidence="10" key="1">
    <citation type="submission" date="2014-12" db="EMBL/GenBank/DDBJ databases">
        <title>Genome Sequence of Valsa Canker Pathogens Uncovers a Specific Adaption of Colonization on Woody Bark.</title>
        <authorList>
            <person name="Yin Z."/>
            <person name="Liu H."/>
            <person name="Gao X."/>
            <person name="Li Z."/>
            <person name="Song N."/>
            <person name="Ke X."/>
            <person name="Dai Q."/>
            <person name="Wu Y."/>
            <person name="Sun Y."/>
            <person name="Xu J.-R."/>
            <person name="Kang Z.K."/>
            <person name="Wang L."/>
            <person name="Huang L."/>
        </authorList>
    </citation>
    <scope>NUCLEOTIDE SEQUENCE [LARGE SCALE GENOMIC DNA]</scope>
    <source>
        <strain evidence="10">03-8</strain>
    </source>
</reference>
<feature type="transmembrane region" description="Helical" evidence="8">
    <location>
        <begin position="303"/>
        <end position="325"/>
    </location>
</feature>
<dbReference type="Pfam" id="PF01794">
    <property type="entry name" value="Ferric_reduct"/>
    <property type="match status" value="1"/>
</dbReference>
<feature type="domain" description="FAD-binding FR-type" evidence="9">
    <location>
        <begin position="335"/>
        <end position="518"/>
    </location>
</feature>
<dbReference type="PROSITE" id="PS51384">
    <property type="entry name" value="FAD_FR"/>
    <property type="match status" value="1"/>
</dbReference>
<dbReference type="SFLD" id="SFLDG01168">
    <property type="entry name" value="Ferric_reductase_subgroup_(FRE"/>
    <property type="match status" value="1"/>
</dbReference>
<feature type="region of interest" description="Disordered" evidence="7">
    <location>
        <begin position="104"/>
        <end position="137"/>
    </location>
</feature>
<dbReference type="EMBL" id="CM003103">
    <property type="protein sequence ID" value="KUI70111.1"/>
    <property type="molecule type" value="Genomic_DNA"/>
</dbReference>
<dbReference type="AlphaFoldDB" id="A0A194W0S0"/>
<dbReference type="InterPro" id="IPR039261">
    <property type="entry name" value="FNR_nucleotide-bd"/>
</dbReference>
<dbReference type="PANTHER" id="PTHR32361:SF28">
    <property type="entry name" value="FRP1P"/>
    <property type="match status" value="1"/>
</dbReference>
<protein>
    <submittedName>
        <fullName evidence="10">Ferric/cupric reductase transmembrane component 2</fullName>
    </submittedName>
</protein>
<organism evidence="10 11">
    <name type="scientific">Cytospora mali</name>
    <name type="common">Apple Valsa canker fungus</name>
    <name type="synonym">Valsa mali</name>
    <dbReference type="NCBI Taxonomy" id="578113"/>
    <lineage>
        <taxon>Eukaryota</taxon>
        <taxon>Fungi</taxon>
        <taxon>Dikarya</taxon>
        <taxon>Ascomycota</taxon>
        <taxon>Pezizomycotina</taxon>
        <taxon>Sordariomycetes</taxon>
        <taxon>Sordariomycetidae</taxon>
        <taxon>Diaporthales</taxon>
        <taxon>Cytosporaceae</taxon>
        <taxon>Cytospora</taxon>
    </lineage>
</organism>
<feature type="transmembrane region" description="Helical" evidence="8">
    <location>
        <begin position="231"/>
        <end position="249"/>
    </location>
</feature>
<dbReference type="OrthoDB" id="17725at2759"/>
<dbReference type="Pfam" id="PF08022">
    <property type="entry name" value="FAD_binding_8"/>
    <property type="match status" value="1"/>
</dbReference>
<dbReference type="GO" id="GO:0006826">
    <property type="term" value="P:iron ion transport"/>
    <property type="evidence" value="ECO:0007669"/>
    <property type="project" value="TreeGrafter"/>
</dbReference>
<feature type="transmembrane region" description="Helical" evidence="8">
    <location>
        <begin position="270"/>
        <end position="291"/>
    </location>
</feature>